<evidence type="ECO:0000313" key="2">
    <source>
        <dbReference type="EMBL" id="TCP64790.1"/>
    </source>
</evidence>
<name>A0A4R2RLI5_9FIRM</name>
<feature type="transmembrane region" description="Helical" evidence="1">
    <location>
        <begin position="12"/>
        <end position="31"/>
    </location>
</feature>
<gene>
    <name evidence="2" type="ORF">EDD73_108143</name>
</gene>
<dbReference type="AlphaFoldDB" id="A0A4R2RLI5"/>
<proteinExistence type="predicted"/>
<accession>A0A4R2RLI5</accession>
<evidence type="ECO:0000256" key="1">
    <source>
        <dbReference type="SAM" id="Phobius"/>
    </source>
</evidence>
<protein>
    <submittedName>
        <fullName evidence="2">Uncharacterized protein</fullName>
    </submittedName>
</protein>
<sequence>MFDIPRDDLPTYAAVGFTGFSFIVLAIAYFTQMPSEGQIVTVFTGTATGGVGFLLGKAQPTKGQGEKP</sequence>
<dbReference type="EMBL" id="SLXT01000008">
    <property type="protein sequence ID" value="TCP64790.1"/>
    <property type="molecule type" value="Genomic_DNA"/>
</dbReference>
<comment type="caution">
    <text evidence="2">The sequence shown here is derived from an EMBL/GenBank/DDBJ whole genome shotgun (WGS) entry which is preliminary data.</text>
</comment>
<reference evidence="2 3" key="1">
    <citation type="submission" date="2019-03" db="EMBL/GenBank/DDBJ databases">
        <title>Genomic Encyclopedia of Type Strains, Phase IV (KMG-IV): sequencing the most valuable type-strain genomes for metagenomic binning, comparative biology and taxonomic classification.</title>
        <authorList>
            <person name="Goeker M."/>
        </authorList>
    </citation>
    <scope>NUCLEOTIDE SEQUENCE [LARGE SCALE GENOMIC DNA]</scope>
    <source>
        <strain evidence="2 3">DSM 11170</strain>
    </source>
</reference>
<keyword evidence="3" id="KW-1185">Reference proteome</keyword>
<dbReference type="RefSeq" id="WP_131918927.1">
    <property type="nucleotide sequence ID" value="NZ_JAOQNU010000008.1"/>
</dbReference>
<keyword evidence="1" id="KW-0812">Transmembrane</keyword>
<dbReference type="Proteomes" id="UP000294813">
    <property type="component" value="Unassembled WGS sequence"/>
</dbReference>
<organism evidence="2 3">
    <name type="scientific">Heliophilum fasciatum</name>
    <dbReference type="NCBI Taxonomy" id="35700"/>
    <lineage>
        <taxon>Bacteria</taxon>
        <taxon>Bacillati</taxon>
        <taxon>Bacillota</taxon>
        <taxon>Clostridia</taxon>
        <taxon>Eubacteriales</taxon>
        <taxon>Heliobacteriaceae</taxon>
        <taxon>Heliophilum</taxon>
    </lineage>
</organism>
<keyword evidence="1" id="KW-1133">Transmembrane helix</keyword>
<evidence type="ECO:0000313" key="3">
    <source>
        <dbReference type="Proteomes" id="UP000294813"/>
    </source>
</evidence>
<keyword evidence="1" id="KW-0472">Membrane</keyword>
<feature type="transmembrane region" description="Helical" evidence="1">
    <location>
        <begin position="37"/>
        <end position="56"/>
    </location>
</feature>